<dbReference type="AlphaFoldDB" id="A0A0F8CR10"/>
<dbReference type="Gene3D" id="3.40.830.10">
    <property type="entry name" value="LigB-like"/>
    <property type="match status" value="1"/>
</dbReference>
<feature type="region of interest" description="Disordered" evidence="2">
    <location>
        <begin position="89"/>
        <end position="134"/>
    </location>
</feature>
<organism evidence="3 4">
    <name type="scientific">Ceratocystis fimbriata f. sp. platani</name>
    <dbReference type="NCBI Taxonomy" id="88771"/>
    <lineage>
        <taxon>Eukaryota</taxon>
        <taxon>Fungi</taxon>
        <taxon>Dikarya</taxon>
        <taxon>Ascomycota</taxon>
        <taxon>Pezizomycotina</taxon>
        <taxon>Sordariomycetes</taxon>
        <taxon>Hypocreomycetidae</taxon>
        <taxon>Microascales</taxon>
        <taxon>Ceratocystidaceae</taxon>
        <taxon>Ceratocystis</taxon>
    </lineage>
</organism>
<dbReference type="PANTHER" id="PTHR11060">
    <property type="entry name" value="PROTEIN MEMO1"/>
    <property type="match status" value="1"/>
</dbReference>
<sequence length="534" mass="58580">MLLKRKRSFDDGMSSSSVINHIACSPFSSNSGSNTSASLVSNAPFSRTMKRVRDLRPSEEQVHQHTLNLLMKGQREHAAQQKLQLLSHTSSSAAYVSPAPSPAPQGDGPSQQQQNSEQTQEQAAATEAAQPQQQRSLHNFWKLPSTTAPAPPTSIQPITVVIPEVTACDDCGKVLSRGVEPDGGDVDMEDGYLDSQCTRLPPLVNMVFRKGIRPASHAGSWYEDDAQVLSDELDEWLDKVPDSADGENLPLANARAIIAPQFFSILSHAGYTYSGQAAAWAYKNLNLDKIKRVFVLGPSHTYYLPGCALSTAESYATPFGNLRVDTDIVAELGEVLYDSIPERNEVQEHSLEMHMPYLYKCLERTHGSGNESNFPSIVPILVGDLHTDEEQEVGKLLAKYLRDPTSALIVSSDFCHWGKGFRYCMYAPDKTIDTLAPLHEAPPVGKPKIHETIEMIDRMAMDAIETGVLANFKKVLDVTENTICGRNPIGVAMAIISELQAGSKFKFVRYERSMLAESLSDSSVSYASAYAVLE</sequence>
<name>A0A0F8CR10_CERFI</name>
<dbReference type="HAMAP" id="MF_00055">
    <property type="entry name" value="MEMO1"/>
    <property type="match status" value="1"/>
</dbReference>
<dbReference type="Pfam" id="PF01875">
    <property type="entry name" value="Memo"/>
    <property type="match status" value="1"/>
</dbReference>
<evidence type="ECO:0000313" key="4">
    <source>
        <dbReference type="Proteomes" id="UP000034841"/>
    </source>
</evidence>
<protein>
    <submittedName>
        <fullName evidence="3">Protein MEMO1</fullName>
    </submittedName>
</protein>
<reference evidence="3 4" key="1">
    <citation type="submission" date="2015-04" db="EMBL/GenBank/DDBJ databases">
        <title>Genome sequence of Ceratocystis platani, a major pathogen of plane trees.</title>
        <authorList>
            <person name="Belbahri L."/>
        </authorList>
    </citation>
    <scope>NUCLEOTIDE SEQUENCE [LARGE SCALE GENOMIC DNA]</scope>
    <source>
        <strain evidence="3 4">CFO</strain>
    </source>
</reference>
<dbReference type="PANTHER" id="PTHR11060:SF0">
    <property type="entry name" value="PROTEIN MEMO1"/>
    <property type="match status" value="1"/>
</dbReference>
<dbReference type="InterPro" id="IPR002737">
    <property type="entry name" value="MEMO1_fam"/>
</dbReference>
<comment type="similarity">
    <text evidence="1">Belongs to the MEMO1 family.</text>
</comment>
<evidence type="ECO:0000313" key="3">
    <source>
        <dbReference type="EMBL" id="KKF93192.1"/>
    </source>
</evidence>
<dbReference type="Proteomes" id="UP000034841">
    <property type="component" value="Unassembled WGS sequence"/>
</dbReference>
<accession>A0A0F8CR10</accession>
<keyword evidence="4" id="KW-1185">Reference proteome</keyword>
<proteinExistence type="inferred from homology"/>
<dbReference type="EMBL" id="LBBL01000268">
    <property type="protein sequence ID" value="KKF93192.1"/>
    <property type="molecule type" value="Genomic_DNA"/>
</dbReference>
<dbReference type="NCBIfam" id="TIGR04336">
    <property type="entry name" value="AmmeMemoSam_B"/>
    <property type="match status" value="1"/>
</dbReference>
<dbReference type="CDD" id="cd07361">
    <property type="entry name" value="MEMO_like"/>
    <property type="match status" value="1"/>
</dbReference>
<comment type="caution">
    <text evidence="3">The sequence shown here is derived from an EMBL/GenBank/DDBJ whole genome shotgun (WGS) entry which is preliminary data.</text>
</comment>
<evidence type="ECO:0000256" key="1">
    <source>
        <dbReference type="ARBA" id="ARBA00006315"/>
    </source>
</evidence>
<evidence type="ECO:0000256" key="2">
    <source>
        <dbReference type="SAM" id="MobiDB-lite"/>
    </source>
</evidence>
<gene>
    <name evidence="3" type="primary">memo1</name>
    <name evidence="3" type="ORF">CFO_g4455</name>
</gene>
<feature type="compositionally biased region" description="Low complexity" evidence="2">
    <location>
        <begin position="109"/>
        <end position="134"/>
    </location>
</feature>
<dbReference type="OrthoDB" id="417112at2759"/>